<comment type="caution">
    <text evidence="6">The sequence shown here is derived from an EMBL/GenBank/DDBJ whole genome shotgun (WGS) entry which is preliminary data.</text>
</comment>
<dbReference type="GO" id="GO:0016787">
    <property type="term" value="F:hydrolase activity"/>
    <property type="evidence" value="ECO:0007669"/>
    <property type="project" value="UniProtKB-KW"/>
</dbReference>
<proteinExistence type="inferred from homology"/>
<dbReference type="InterPro" id="IPR020084">
    <property type="entry name" value="NUDIX_hydrolase_CS"/>
</dbReference>
<dbReference type="Pfam" id="PF00293">
    <property type="entry name" value="NUDIX"/>
    <property type="match status" value="1"/>
</dbReference>
<evidence type="ECO:0000259" key="5">
    <source>
        <dbReference type="PROSITE" id="PS51462"/>
    </source>
</evidence>
<dbReference type="Gene3D" id="3.90.79.10">
    <property type="entry name" value="Nucleoside Triphosphate Pyrophosphohydrolase"/>
    <property type="match status" value="1"/>
</dbReference>
<dbReference type="PROSITE" id="PS00893">
    <property type="entry name" value="NUDIX_BOX"/>
    <property type="match status" value="1"/>
</dbReference>
<evidence type="ECO:0000313" key="7">
    <source>
        <dbReference type="Proteomes" id="UP000460221"/>
    </source>
</evidence>
<dbReference type="InterPro" id="IPR020476">
    <property type="entry name" value="Nudix_hydrolase"/>
</dbReference>
<dbReference type="Proteomes" id="UP000460221">
    <property type="component" value="Unassembled WGS sequence"/>
</dbReference>
<keyword evidence="3 4" id="KW-0378">Hydrolase</keyword>
<feature type="domain" description="Nudix hydrolase" evidence="5">
    <location>
        <begin position="17"/>
        <end position="148"/>
    </location>
</feature>
<dbReference type="PANTHER" id="PTHR43046">
    <property type="entry name" value="GDP-MANNOSE MANNOSYL HYDROLASE"/>
    <property type="match status" value="1"/>
</dbReference>
<protein>
    <submittedName>
        <fullName evidence="6">NUDIX domain-containing protein</fullName>
    </submittedName>
</protein>
<dbReference type="PROSITE" id="PS51462">
    <property type="entry name" value="NUDIX"/>
    <property type="match status" value="1"/>
</dbReference>
<evidence type="ECO:0000256" key="4">
    <source>
        <dbReference type="RuleBase" id="RU003476"/>
    </source>
</evidence>
<comment type="cofactor">
    <cofactor evidence="1">
        <name>Mg(2+)</name>
        <dbReference type="ChEBI" id="CHEBI:18420"/>
    </cofactor>
</comment>
<dbReference type="SUPFAM" id="SSF55811">
    <property type="entry name" value="Nudix"/>
    <property type="match status" value="1"/>
</dbReference>
<name>A0A7K1FLJ0_9ACTN</name>
<sequence length="152" mass="16807">MARFPGSTHLTVHRHWGLRGAAGILVHRAGPEVLLQLRNTWVMQGGTWSVPGGALEPGEEPVDAALRELREEAGIAARDVVVDPDPQVWTCPDCGWSYWTFLARPAGDRTLRIRMNAEAADMRWVPVSEVGALPLHPGFGRSWPELVTRLED</sequence>
<evidence type="ECO:0000256" key="1">
    <source>
        <dbReference type="ARBA" id="ARBA00001946"/>
    </source>
</evidence>
<evidence type="ECO:0000256" key="3">
    <source>
        <dbReference type="ARBA" id="ARBA00022801"/>
    </source>
</evidence>
<reference evidence="6 7" key="1">
    <citation type="submission" date="2019-11" db="EMBL/GenBank/DDBJ databases">
        <authorList>
            <person name="Jiang L.-Q."/>
        </authorList>
    </citation>
    <scope>NUCLEOTIDE SEQUENCE [LARGE SCALE GENOMIC DNA]</scope>
    <source>
        <strain evidence="6 7">YIM 132087</strain>
    </source>
</reference>
<dbReference type="EMBL" id="WLYK01000005">
    <property type="protein sequence ID" value="MTD14930.1"/>
    <property type="molecule type" value="Genomic_DNA"/>
</dbReference>
<comment type="similarity">
    <text evidence="2 4">Belongs to the Nudix hydrolase family.</text>
</comment>
<dbReference type="InterPro" id="IPR015797">
    <property type="entry name" value="NUDIX_hydrolase-like_dom_sf"/>
</dbReference>
<keyword evidence="7" id="KW-1185">Reference proteome</keyword>
<dbReference type="PANTHER" id="PTHR43046:SF2">
    <property type="entry name" value="8-OXO-DGTP DIPHOSPHATASE-RELATED"/>
    <property type="match status" value="1"/>
</dbReference>
<evidence type="ECO:0000313" key="6">
    <source>
        <dbReference type="EMBL" id="MTD14930.1"/>
    </source>
</evidence>
<organism evidence="6 7">
    <name type="scientific">Nakamurella alba</name>
    <dbReference type="NCBI Taxonomy" id="2665158"/>
    <lineage>
        <taxon>Bacteria</taxon>
        <taxon>Bacillati</taxon>
        <taxon>Actinomycetota</taxon>
        <taxon>Actinomycetes</taxon>
        <taxon>Nakamurellales</taxon>
        <taxon>Nakamurellaceae</taxon>
        <taxon>Nakamurella</taxon>
    </lineage>
</organism>
<dbReference type="RefSeq" id="WP_154768925.1">
    <property type="nucleotide sequence ID" value="NZ_WLYK01000005.1"/>
</dbReference>
<evidence type="ECO:0000256" key="2">
    <source>
        <dbReference type="ARBA" id="ARBA00005582"/>
    </source>
</evidence>
<gene>
    <name evidence="6" type="ORF">GIS00_13370</name>
</gene>
<accession>A0A7K1FLJ0</accession>
<dbReference type="AlphaFoldDB" id="A0A7K1FLJ0"/>
<dbReference type="InterPro" id="IPR000086">
    <property type="entry name" value="NUDIX_hydrolase_dom"/>
</dbReference>
<dbReference type="PRINTS" id="PR00502">
    <property type="entry name" value="NUDIXFAMILY"/>
</dbReference>